<dbReference type="EMBL" id="JABSTQ010010762">
    <property type="protein sequence ID" value="KAG0418137.1"/>
    <property type="molecule type" value="Genomic_DNA"/>
</dbReference>
<dbReference type="Proteomes" id="UP000805193">
    <property type="component" value="Unassembled WGS sequence"/>
</dbReference>
<proteinExistence type="predicted"/>
<accession>A0AC60PET1</accession>
<name>A0AC60PET1_IXOPE</name>
<protein>
    <submittedName>
        <fullName evidence="1">Uncharacterized protein</fullName>
    </submittedName>
</protein>
<evidence type="ECO:0000313" key="2">
    <source>
        <dbReference type="Proteomes" id="UP000805193"/>
    </source>
</evidence>
<reference evidence="1 2" key="1">
    <citation type="journal article" date="2020" name="Cell">
        <title>Large-Scale Comparative Analyses of Tick Genomes Elucidate Their Genetic Diversity and Vector Capacities.</title>
        <authorList>
            <consortium name="Tick Genome and Microbiome Consortium (TIGMIC)"/>
            <person name="Jia N."/>
            <person name="Wang J."/>
            <person name="Shi W."/>
            <person name="Du L."/>
            <person name="Sun Y."/>
            <person name="Zhan W."/>
            <person name="Jiang J.F."/>
            <person name="Wang Q."/>
            <person name="Zhang B."/>
            <person name="Ji P."/>
            <person name="Bell-Sakyi L."/>
            <person name="Cui X.M."/>
            <person name="Yuan T.T."/>
            <person name="Jiang B.G."/>
            <person name="Yang W.F."/>
            <person name="Lam T.T."/>
            <person name="Chang Q.C."/>
            <person name="Ding S.J."/>
            <person name="Wang X.J."/>
            <person name="Zhu J.G."/>
            <person name="Ruan X.D."/>
            <person name="Zhao L."/>
            <person name="Wei J.T."/>
            <person name="Ye R.Z."/>
            <person name="Que T.C."/>
            <person name="Du C.H."/>
            <person name="Zhou Y.H."/>
            <person name="Cheng J.X."/>
            <person name="Dai P.F."/>
            <person name="Guo W.B."/>
            <person name="Han X.H."/>
            <person name="Huang E.J."/>
            <person name="Li L.F."/>
            <person name="Wei W."/>
            <person name="Gao Y.C."/>
            <person name="Liu J.Z."/>
            <person name="Shao H.Z."/>
            <person name="Wang X."/>
            <person name="Wang C.C."/>
            <person name="Yang T.C."/>
            <person name="Huo Q.B."/>
            <person name="Li W."/>
            <person name="Chen H.Y."/>
            <person name="Chen S.E."/>
            <person name="Zhou L.G."/>
            <person name="Ni X.B."/>
            <person name="Tian J.H."/>
            <person name="Sheng Y."/>
            <person name="Liu T."/>
            <person name="Pan Y.S."/>
            <person name="Xia L.Y."/>
            <person name="Li J."/>
            <person name="Zhao F."/>
            <person name="Cao W.C."/>
        </authorList>
    </citation>
    <scope>NUCLEOTIDE SEQUENCE [LARGE SCALE GENOMIC DNA]</scope>
    <source>
        <strain evidence="1">Iper-2018</strain>
    </source>
</reference>
<organism evidence="1 2">
    <name type="scientific">Ixodes persulcatus</name>
    <name type="common">Taiga tick</name>
    <dbReference type="NCBI Taxonomy" id="34615"/>
    <lineage>
        <taxon>Eukaryota</taxon>
        <taxon>Metazoa</taxon>
        <taxon>Ecdysozoa</taxon>
        <taxon>Arthropoda</taxon>
        <taxon>Chelicerata</taxon>
        <taxon>Arachnida</taxon>
        <taxon>Acari</taxon>
        <taxon>Parasitiformes</taxon>
        <taxon>Ixodida</taxon>
        <taxon>Ixodoidea</taxon>
        <taxon>Ixodidae</taxon>
        <taxon>Ixodinae</taxon>
        <taxon>Ixodes</taxon>
    </lineage>
</organism>
<keyword evidence="2" id="KW-1185">Reference proteome</keyword>
<evidence type="ECO:0000313" key="1">
    <source>
        <dbReference type="EMBL" id="KAG0418137.1"/>
    </source>
</evidence>
<sequence>MPRRVDVEDSAGGMTDFYCFSKGKVTFKMPQISLFNGIAWIWHNRTMFYSDYNPEQTYAFDFGVGTGDIHGLIGNVIPYAQDNRQLMVCMEKGVYRLDTDTLHQTLLAELVDSPEPTRFNDGKCDAAGRLWAGTMPRIVNFEKLPQGGHHLYSYSKGRLSLKASEMSLSNGITWTSDNRTMTMFHNDSFPGRTSVFDYDLDTGAISNRRVLVEFKSTPEYRDLGIPDGMTIDVNNKLWMVCFGAGSVIQVDPETGNTDMTSCSVPSSSKNGSHELSCPTSGCAEDDDDRGCESDISYLFLAALGSPQELACRWPPAGCKPEKIH</sequence>
<comment type="caution">
    <text evidence="1">The sequence shown here is derived from an EMBL/GenBank/DDBJ whole genome shotgun (WGS) entry which is preliminary data.</text>
</comment>
<gene>
    <name evidence="1" type="ORF">HPB47_005112</name>
</gene>